<keyword evidence="3" id="KW-0731">Sigma factor</keyword>
<dbReference type="NCBIfam" id="NF008888">
    <property type="entry name" value="PRK11922.1"/>
    <property type="match status" value="1"/>
</dbReference>
<accession>A0A1Y1SI00</accession>
<dbReference type="InterPro" id="IPR036388">
    <property type="entry name" value="WH-like_DNA-bd_sf"/>
</dbReference>
<dbReference type="CDD" id="cd06171">
    <property type="entry name" value="Sigma70_r4"/>
    <property type="match status" value="1"/>
</dbReference>
<comment type="similarity">
    <text evidence="1">Belongs to the sigma-70 factor family. ECF subfamily.</text>
</comment>
<evidence type="ECO:0000256" key="2">
    <source>
        <dbReference type="ARBA" id="ARBA00023015"/>
    </source>
</evidence>
<evidence type="ECO:0000256" key="3">
    <source>
        <dbReference type="ARBA" id="ARBA00023082"/>
    </source>
</evidence>
<gene>
    <name evidence="7" type="ORF">ATO7_04105</name>
</gene>
<evidence type="ECO:0000313" key="8">
    <source>
        <dbReference type="Proteomes" id="UP000192342"/>
    </source>
</evidence>
<dbReference type="Proteomes" id="UP000192342">
    <property type="component" value="Unassembled WGS sequence"/>
</dbReference>
<keyword evidence="4" id="KW-0804">Transcription</keyword>
<dbReference type="SUPFAM" id="SSF88659">
    <property type="entry name" value="Sigma3 and sigma4 domains of RNA polymerase sigma factors"/>
    <property type="match status" value="1"/>
</dbReference>
<dbReference type="InterPro" id="IPR013324">
    <property type="entry name" value="RNA_pol_sigma_r3/r4-like"/>
</dbReference>
<dbReference type="STRING" id="1317117.ATO7_04105"/>
<evidence type="ECO:0000256" key="1">
    <source>
        <dbReference type="ARBA" id="ARBA00010641"/>
    </source>
</evidence>
<dbReference type="GO" id="GO:0006352">
    <property type="term" value="P:DNA-templated transcription initiation"/>
    <property type="evidence" value="ECO:0007669"/>
    <property type="project" value="InterPro"/>
</dbReference>
<dbReference type="InterPro" id="IPR013325">
    <property type="entry name" value="RNA_pol_sigma_r2"/>
</dbReference>
<dbReference type="NCBIfam" id="TIGR02937">
    <property type="entry name" value="sigma70-ECF"/>
    <property type="match status" value="1"/>
</dbReference>
<evidence type="ECO:0000313" key="7">
    <source>
        <dbReference type="EMBL" id="ORE89030.1"/>
    </source>
</evidence>
<proteinExistence type="inferred from homology"/>
<feature type="domain" description="RNA polymerase sigma factor 70 region 4 type 2" evidence="6">
    <location>
        <begin position="107"/>
        <end position="157"/>
    </location>
</feature>
<evidence type="ECO:0000259" key="6">
    <source>
        <dbReference type="Pfam" id="PF08281"/>
    </source>
</evidence>
<dbReference type="Gene3D" id="1.10.1740.10">
    <property type="match status" value="1"/>
</dbReference>
<reference evidence="7 8" key="1">
    <citation type="submission" date="2013-04" db="EMBL/GenBank/DDBJ databases">
        <title>Oceanococcus atlanticus 22II-S10r2 Genome Sequencing.</title>
        <authorList>
            <person name="Lai Q."/>
            <person name="Li G."/>
            <person name="Shao Z."/>
        </authorList>
    </citation>
    <scope>NUCLEOTIDE SEQUENCE [LARGE SCALE GENOMIC DNA]</scope>
    <source>
        <strain evidence="7 8">22II-S10r2</strain>
    </source>
</reference>
<evidence type="ECO:0000259" key="5">
    <source>
        <dbReference type="Pfam" id="PF04542"/>
    </source>
</evidence>
<protein>
    <submittedName>
        <fullName evidence="7">ECF family RNA polymerase sigma factor</fullName>
    </submittedName>
</protein>
<name>A0A1Y1SI00_9GAMM</name>
<dbReference type="GO" id="GO:0003677">
    <property type="term" value="F:DNA binding"/>
    <property type="evidence" value="ECO:0007669"/>
    <property type="project" value="InterPro"/>
</dbReference>
<dbReference type="EMBL" id="AQQV01000001">
    <property type="protein sequence ID" value="ORE89030.1"/>
    <property type="molecule type" value="Genomic_DNA"/>
</dbReference>
<dbReference type="InterPro" id="IPR007627">
    <property type="entry name" value="RNA_pol_sigma70_r2"/>
</dbReference>
<dbReference type="InterPro" id="IPR014284">
    <property type="entry name" value="RNA_pol_sigma-70_dom"/>
</dbReference>
<feature type="domain" description="RNA polymerase sigma-70 region 2" evidence="5">
    <location>
        <begin position="2"/>
        <end position="68"/>
    </location>
</feature>
<keyword evidence="8" id="KW-1185">Reference proteome</keyword>
<dbReference type="GO" id="GO:0016987">
    <property type="term" value="F:sigma factor activity"/>
    <property type="evidence" value="ECO:0007669"/>
    <property type="project" value="UniProtKB-KW"/>
</dbReference>
<sequence>MRHYNQRLFRSARSILKNDQDAEEAVQDAYLSAWLNISSYRAESQLSTWLTRIVINQALMRRRKQQRRAAIVPIVPQTEAEEVELMPYDTTDTPEHRVERDDVRHLIERNIDDLPDGFRHVFVLRALEDLSVEETAQCLNIPEATVRSRFFRARAQLREALAREMDMNVCNAFRFDGQRCDRIVVNVLARIHNQLRERAQIL</sequence>
<dbReference type="InterPro" id="IPR039425">
    <property type="entry name" value="RNA_pol_sigma-70-like"/>
</dbReference>
<organism evidence="7 8">
    <name type="scientific">Oceanococcus atlanticus</name>
    <dbReference type="NCBI Taxonomy" id="1317117"/>
    <lineage>
        <taxon>Bacteria</taxon>
        <taxon>Pseudomonadati</taxon>
        <taxon>Pseudomonadota</taxon>
        <taxon>Gammaproteobacteria</taxon>
        <taxon>Chromatiales</taxon>
        <taxon>Oceanococcaceae</taxon>
        <taxon>Oceanococcus</taxon>
    </lineage>
</organism>
<dbReference type="Pfam" id="PF04542">
    <property type="entry name" value="Sigma70_r2"/>
    <property type="match status" value="1"/>
</dbReference>
<dbReference type="PANTHER" id="PTHR43133">
    <property type="entry name" value="RNA POLYMERASE ECF-TYPE SIGMA FACTO"/>
    <property type="match status" value="1"/>
</dbReference>
<dbReference type="Gene3D" id="1.10.10.10">
    <property type="entry name" value="Winged helix-like DNA-binding domain superfamily/Winged helix DNA-binding domain"/>
    <property type="match status" value="1"/>
</dbReference>
<evidence type="ECO:0000256" key="4">
    <source>
        <dbReference type="ARBA" id="ARBA00023163"/>
    </source>
</evidence>
<dbReference type="PANTHER" id="PTHR43133:SF51">
    <property type="entry name" value="RNA POLYMERASE SIGMA FACTOR"/>
    <property type="match status" value="1"/>
</dbReference>
<dbReference type="AlphaFoldDB" id="A0A1Y1SI00"/>
<dbReference type="InterPro" id="IPR013249">
    <property type="entry name" value="RNA_pol_sigma70_r4_t2"/>
</dbReference>
<comment type="caution">
    <text evidence="7">The sequence shown here is derived from an EMBL/GenBank/DDBJ whole genome shotgun (WGS) entry which is preliminary data.</text>
</comment>
<dbReference type="SUPFAM" id="SSF88946">
    <property type="entry name" value="Sigma2 domain of RNA polymerase sigma factors"/>
    <property type="match status" value="1"/>
</dbReference>
<dbReference type="Pfam" id="PF08281">
    <property type="entry name" value="Sigma70_r4_2"/>
    <property type="match status" value="1"/>
</dbReference>
<keyword evidence="2" id="KW-0805">Transcription regulation</keyword>